<evidence type="ECO:0000313" key="1">
    <source>
        <dbReference type="EMBL" id="WLG82449.1"/>
    </source>
</evidence>
<sequence>MNEVIIQSADQHSFITHVGDGRASVWQWAPGIELVFREEGVGWGIALNIRHSAQRPNLFSDTLKRRFEDVETFDGYYICLDSQHTFVIWHALPCEQRSSDALEQFLAQVLELAGLKH</sequence>
<accession>A0ABY9EQ61</accession>
<dbReference type="EMBL" id="CP117454">
    <property type="protein sequence ID" value="WLG82449.1"/>
    <property type="molecule type" value="Genomic_DNA"/>
</dbReference>
<proteinExistence type="predicted"/>
<reference evidence="1 2" key="1">
    <citation type="submission" date="2023-02" db="EMBL/GenBank/DDBJ databases">
        <title>Evolution of Hrp T3SS in non-pathogenic Pseudomonas fluorescens.</title>
        <authorList>
            <person name="Liao K."/>
            <person name="Wei H."/>
            <person name="Gu Y."/>
        </authorList>
    </citation>
    <scope>NUCLEOTIDE SEQUENCE [LARGE SCALE GENOMIC DNA]</scope>
    <source>
        <strain evidence="1 2">FP1935</strain>
    </source>
</reference>
<organism evidence="1 2">
    <name type="scientific">Pseudomonas cucumis</name>
    <dbReference type="NCBI Taxonomy" id="2954082"/>
    <lineage>
        <taxon>Bacteria</taxon>
        <taxon>Pseudomonadati</taxon>
        <taxon>Pseudomonadota</taxon>
        <taxon>Gammaproteobacteria</taxon>
        <taxon>Pseudomonadales</taxon>
        <taxon>Pseudomonadaceae</taxon>
        <taxon>Pseudomonas</taxon>
    </lineage>
</organism>
<dbReference type="RefSeq" id="WP_305445584.1">
    <property type="nucleotide sequence ID" value="NZ_CP117453.1"/>
</dbReference>
<evidence type="ECO:0000313" key="2">
    <source>
        <dbReference type="Proteomes" id="UP001239418"/>
    </source>
</evidence>
<protein>
    <submittedName>
        <fullName evidence="1">Negative regulator of hrp expression HrpV</fullName>
    </submittedName>
</protein>
<name>A0ABY9EQ61_9PSED</name>
<gene>
    <name evidence="1" type="ORF">PSH97_14985</name>
</gene>
<dbReference type="Proteomes" id="UP001239418">
    <property type="component" value="Chromosome"/>
</dbReference>
<keyword evidence="2" id="KW-1185">Reference proteome</keyword>